<protein>
    <submittedName>
        <fullName evidence="3">Carboxylesterase 15</fullName>
    </submittedName>
</protein>
<evidence type="ECO:0000256" key="1">
    <source>
        <dbReference type="ARBA" id="ARBA00010515"/>
    </source>
</evidence>
<proteinExistence type="inferred from homology"/>
<organism evidence="3 4">
    <name type="scientific">Forsythia ovata</name>
    <dbReference type="NCBI Taxonomy" id="205694"/>
    <lineage>
        <taxon>Eukaryota</taxon>
        <taxon>Viridiplantae</taxon>
        <taxon>Streptophyta</taxon>
        <taxon>Embryophyta</taxon>
        <taxon>Tracheophyta</taxon>
        <taxon>Spermatophyta</taxon>
        <taxon>Magnoliopsida</taxon>
        <taxon>eudicotyledons</taxon>
        <taxon>Gunneridae</taxon>
        <taxon>Pentapetalae</taxon>
        <taxon>asterids</taxon>
        <taxon>lamiids</taxon>
        <taxon>Lamiales</taxon>
        <taxon>Oleaceae</taxon>
        <taxon>Forsythieae</taxon>
        <taxon>Forsythia</taxon>
    </lineage>
</organism>
<dbReference type="InterPro" id="IPR050466">
    <property type="entry name" value="Carboxylest/Gibb_receptor"/>
</dbReference>
<dbReference type="Pfam" id="PF07859">
    <property type="entry name" value="Abhydrolase_3"/>
    <property type="match status" value="1"/>
</dbReference>
<reference evidence="4" key="1">
    <citation type="submission" date="2024-07" db="EMBL/GenBank/DDBJ databases">
        <title>Two chromosome-level genome assemblies of Korean endemic species Abeliophyllum distichum and Forsythia ovata (Oleaceae).</title>
        <authorList>
            <person name="Jang H."/>
        </authorList>
    </citation>
    <scope>NUCLEOTIDE SEQUENCE [LARGE SCALE GENOMIC DNA]</scope>
</reference>
<dbReference type="PANTHER" id="PTHR23024">
    <property type="entry name" value="ARYLACETAMIDE DEACETYLASE"/>
    <property type="match status" value="1"/>
</dbReference>
<dbReference type="InterPro" id="IPR029058">
    <property type="entry name" value="AB_hydrolase_fold"/>
</dbReference>
<dbReference type="AlphaFoldDB" id="A0ABD1T3Q0"/>
<dbReference type="SUPFAM" id="SSF53474">
    <property type="entry name" value="alpha/beta-Hydrolases"/>
    <property type="match status" value="1"/>
</dbReference>
<dbReference type="Gene3D" id="3.40.50.1820">
    <property type="entry name" value="alpha/beta hydrolase"/>
    <property type="match status" value="1"/>
</dbReference>
<comment type="similarity">
    <text evidence="1">Belongs to the 'GDXG' lipolytic enzyme family.</text>
</comment>
<accession>A0ABD1T3Q0</accession>
<dbReference type="Proteomes" id="UP001604277">
    <property type="component" value="Unassembled WGS sequence"/>
</dbReference>
<dbReference type="InterPro" id="IPR013094">
    <property type="entry name" value="AB_hydrolase_3"/>
</dbReference>
<sequence length="138" mass="15368">MGSLAQLVEDCLGIIQVYNDSSISDFPIEVQDDDSAIWKDCLFDKKHNFYLRIYKSLSASNAKLPILYFFHGGGFCLGSRTWSNCHNICLRLSSVLLAVVISPDYCLAPEHRLPAAMDDALSAVKWIQIQALSNTPDP</sequence>
<dbReference type="PANTHER" id="PTHR23024:SF406">
    <property type="entry name" value="CARBOXYLESTERASE 15-RELATED"/>
    <property type="match status" value="1"/>
</dbReference>
<dbReference type="EMBL" id="JBFOLJ010000009">
    <property type="protein sequence ID" value="KAL2507359.1"/>
    <property type="molecule type" value="Genomic_DNA"/>
</dbReference>
<name>A0ABD1T3Q0_9LAMI</name>
<comment type="caution">
    <text evidence="3">The sequence shown here is derived from an EMBL/GenBank/DDBJ whole genome shotgun (WGS) entry which is preliminary data.</text>
</comment>
<evidence type="ECO:0000313" key="3">
    <source>
        <dbReference type="EMBL" id="KAL2507359.1"/>
    </source>
</evidence>
<feature type="domain" description="Alpha/beta hydrolase fold-3" evidence="2">
    <location>
        <begin position="68"/>
        <end position="131"/>
    </location>
</feature>
<evidence type="ECO:0000259" key="2">
    <source>
        <dbReference type="Pfam" id="PF07859"/>
    </source>
</evidence>
<keyword evidence="4" id="KW-1185">Reference proteome</keyword>
<gene>
    <name evidence="3" type="ORF">Fot_31006</name>
</gene>
<evidence type="ECO:0000313" key="4">
    <source>
        <dbReference type="Proteomes" id="UP001604277"/>
    </source>
</evidence>